<keyword evidence="2" id="KW-1185">Reference proteome</keyword>
<evidence type="ECO:0000313" key="2">
    <source>
        <dbReference type="Proteomes" id="UP000272942"/>
    </source>
</evidence>
<protein>
    <submittedName>
        <fullName evidence="3">DUF211 domain-containing protein</fullName>
    </submittedName>
</protein>
<reference evidence="3" key="1">
    <citation type="submission" date="2016-06" db="UniProtKB">
        <authorList>
            <consortium name="WormBaseParasite"/>
        </authorList>
    </citation>
    <scope>IDENTIFICATION</scope>
</reference>
<dbReference type="WBParaSite" id="ECPE_0000362201-mRNA-1">
    <property type="protein sequence ID" value="ECPE_0000362201-mRNA-1"/>
    <property type="gene ID" value="ECPE_0000362201"/>
</dbReference>
<gene>
    <name evidence="1" type="ORF">ECPE_LOCUS3619</name>
</gene>
<evidence type="ECO:0000313" key="3">
    <source>
        <dbReference type="WBParaSite" id="ECPE_0000362201-mRNA-1"/>
    </source>
</evidence>
<organism evidence="3">
    <name type="scientific">Echinostoma caproni</name>
    <dbReference type="NCBI Taxonomy" id="27848"/>
    <lineage>
        <taxon>Eukaryota</taxon>
        <taxon>Metazoa</taxon>
        <taxon>Spiralia</taxon>
        <taxon>Lophotrochozoa</taxon>
        <taxon>Platyhelminthes</taxon>
        <taxon>Trematoda</taxon>
        <taxon>Digenea</taxon>
        <taxon>Plagiorchiida</taxon>
        <taxon>Echinostomata</taxon>
        <taxon>Echinostomatoidea</taxon>
        <taxon>Echinostomatidae</taxon>
        <taxon>Echinostoma</taxon>
    </lineage>
</organism>
<sequence length="71" mass="8523">MRRLVIQCRYDEDIPKLMEIIKEFGAIVLKPEKPERFDHIHVDVPEETEKQVEDFQKKVMETIPLVAVKRF</sequence>
<accession>A0A183A9I4</accession>
<dbReference type="Proteomes" id="UP000272942">
    <property type="component" value="Unassembled WGS sequence"/>
</dbReference>
<proteinExistence type="predicted"/>
<name>A0A183A9I4_9TREM</name>
<dbReference type="EMBL" id="UZAN01040556">
    <property type="protein sequence ID" value="VDP70053.1"/>
    <property type="molecule type" value="Genomic_DNA"/>
</dbReference>
<dbReference type="AlphaFoldDB" id="A0A183A9I4"/>
<dbReference type="OrthoDB" id="6225150at2759"/>
<evidence type="ECO:0000313" key="1">
    <source>
        <dbReference type="EMBL" id="VDP70053.1"/>
    </source>
</evidence>
<reference evidence="1 2" key="2">
    <citation type="submission" date="2018-11" db="EMBL/GenBank/DDBJ databases">
        <authorList>
            <consortium name="Pathogen Informatics"/>
        </authorList>
    </citation>
    <scope>NUCLEOTIDE SEQUENCE [LARGE SCALE GENOMIC DNA]</scope>
    <source>
        <strain evidence="1 2">Egypt</strain>
    </source>
</reference>